<evidence type="ECO:0000313" key="14">
    <source>
        <dbReference type="Proteomes" id="UP000836841"/>
    </source>
</evidence>
<evidence type="ECO:0000313" key="13">
    <source>
        <dbReference type="EMBL" id="CAH2059673.1"/>
    </source>
</evidence>
<dbReference type="InterPro" id="IPR001611">
    <property type="entry name" value="Leu-rich_rpt"/>
</dbReference>
<dbReference type="InterPro" id="IPR055414">
    <property type="entry name" value="LRR_R13L4/SHOC2-like"/>
</dbReference>
<keyword evidence="9" id="KW-0472">Membrane</keyword>
<dbReference type="Proteomes" id="UP000836841">
    <property type="component" value="Chromosome 4"/>
</dbReference>
<keyword evidence="4" id="KW-0433">Leucine-rich repeat</keyword>
<dbReference type="Pfam" id="PF00560">
    <property type="entry name" value="LRR_1"/>
    <property type="match status" value="1"/>
</dbReference>
<evidence type="ECO:0000256" key="9">
    <source>
        <dbReference type="ARBA" id="ARBA00023136"/>
    </source>
</evidence>
<organism evidence="13 14">
    <name type="scientific">Thlaspi arvense</name>
    <name type="common">Field penny-cress</name>
    <dbReference type="NCBI Taxonomy" id="13288"/>
    <lineage>
        <taxon>Eukaryota</taxon>
        <taxon>Viridiplantae</taxon>
        <taxon>Streptophyta</taxon>
        <taxon>Embryophyta</taxon>
        <taxon>Tracheophyta</taxon>
        <taxon>Spermatophyta</taxon>
        <taxon>Magnoliopsida</taxon>
        <taxon>eudicotyledons</taxon>
        <taxon>Gunneridae</taxon>
        <taxon>Pentapetalae</taxon>
        <taxon>rosids</taxon>
        <taxon>malvids</taxon>
        <taxon>Brassicales</taxon>
        <taxon>Brassicaceae</taxon>
        <taxon>Thlaspideae</taxon>
        <taxon>Thlaspi</taxon>
    </lineage>
</organism>
<keyword evidence="3" id="KW-1003">Cell membrane</keyword>
<keyword evidence="10" id="KW-0675">Receptor</keyword>
<comment type="similarity">
    <text evidence="2">Belongs to the RLP family.</text>
</comment>
<sequence>MNIHAKPNQVTWIVRHDSSGTELLIHTYLHARIQILDLAVTSSKSKLFFNEFESSGCNSSDYFHGVVCDNKTGAVTKLQLPSGCLTGALKPNSSLFGFNHLRYLDLSFNDFTSSSLPSEFSNLNRLEVLSLSSNGFIGQVSLSFNNFSQLSYLDLSYNNLSGTLMNPNSSLFELHHLVYLDLSHNKLGSSSIPSEIGKLNRLEVLFLSFMGLKGEVPSSISNLTNLIKLDLSQNKLTGSFQLVQNLTKLSILDLSDNHFSGAIPSSLLTMPFLLHLDLGENYLTDPIKVSNSSSSTLEHLLLGDNLFEGRILEPISKLITLISLHLSYLSISYPIDIRTLSSLKSLQILNLADISVPKGSRSKKKK</sequence>
<accession>A0AAU9S700</accession>
<keyword evidence="11" id="KW-0325">Glycoprotein</keyword>
<dbReference type="Pfam" id="PF23598">
    <property type="entry name" value="LRR_14"/>
    <property type="match status" value="1"/>
</dbReference>
<keyword evidence="5" id="KW-0812">Transmembrane</keyword>
<dbReference type="PRINTS" id="PR00019">
    <property type="entry name" value="LEURICHRPT"/>
</dbReference>
<evidence type="ECO:0000256" key="1">
    <source>
        <dbReference type="ARBA" id="ARBA00004251"/>
    </source>
</evidence>
<evidence type="ECO:0000256" key="10">
    <source>
        <dbReference type="ARBA" id="ARBA00023170"/>
    </source>
</evidence>
<evidence type="ECO:0000256" key="5">
    <source>
        <dbReference type="ARBA" id="ARBA00022692"/>
    </source>
</evidence>
<evidence type="ECO:0000259" key="12">
    <source>
        <dbReference type="Pfam" id="PF23598"/>
    </source>
</evidence>
<gene>
    <name evidence="13" type="ORF">TAV2_LOCUS14191</name>
</gene>
<evidence type="ECO:0000256" key="3">
    <source>
        <dbReference type="ARBA" id="ARBA00022475"/>
    </source>
</evidence>
<protein>
    <recommendedName>
        <fullName evidence="12">Disease resistance R13L4/SHOC-2-like LRR domain-containing protein</fullName>
    </recommendedName>
</protein>
<dbReference type="FunFam" id="3.80.10.10:FF:000041">
    <property type="entry name" value="LRR receptor-like serine/threonine-protein kinase ERECTA"/>
    <property type="match status" value="2"/>
</dbReference>
<keyword evidence="14" id="KW-1185">Reference proteome</keyword>
<comment type="subcellular location">
    <subcellularLocation>
        <location evidence="1">Cell membrane</location>
        <topology evidence="1">Single-pass type I membrane protein</topology>
    </subcellularLocation>
</comment>
<dbReference type="EMBL" id="OU466860">
    <property type="protein sequence ID" value="CAH2059673.1"/>
    <property type="molecule type" value="Genomic_DNA"/>
</dbReference>
<name>A0AAU9S700_THLAR</name>
<evidence type="ECO:0000256" key="2">
    <source>
        <dbReference type="ARBA" id="ARBA00009592"/>
    </source>
</evidence>
<dbReference type="SMART" id="SM00369">
    <property type="entry name" value="LRR_TYP"/>
    <property type="match status" value="4"/>
</dbReference>
<evidence type="ECO:0000256" key="6">
    <source>
        <dbReference type="ARBA" id="ARBA00022729"/>
    </source>
</evidence>
<dbReference type="InterPro" id="IPR003591">
    <property type="entry name" value="Leu-rich_rpt_typical-subtyp"/>
</dbReference>
<keyword evidence="8" id="KW-1133">Transmembrane helix</keyword>
<evidence type="ECO:0000256" key="11">
    <source>
        <dbReference type="ARBA" id="ARBA00023180"/>
    </source>
</evidence>
<keyword evidence="6" id="KW-0732">Signal</keyword>
<dbReference type="SUPFAM" id="SSF52058">
    <property type="entry name" value="L domain-like"/>
    <property type="match status" value="1"/>
</dbReference>
<feature type="domain" description="Disease resistance R13L4/SHOC-2-like LRR" evidence="12">
    <location>
        <begin position="142"/>
        <end position="254"/>
    </location>
</feature>
<dbReference type="AlphaFoldDB" id="A0AAU9S700"/>
<dbReference type="PANTHER" id="PTHR48063">
    <property type="entry name" value="LRR RECEPTOR-LIKE KINASE"/>
    <property type="match status" value="1"/>
</dbReference>
<keyword evidence="7" id="KW-0677">Repeat</keyword>
<dbReference type="InterPro" id="IPR046956">
    <property type="entry name" value="RLP23-like"/>
</dbReference>
<reference evidence="13 14" key="1">
    <citation type="submission" date="2022-03" db="EMBL/GenBank/DDBJ databases">
        <authorList>
            <person name="Nunn A."/>
            <person name="Chopra R."/>
            <person name="Nunn A."/>
            <person name="Contreras Garrido A."/>
        </authorList>
    </citation>
    <scope>NUCLEOTIDE SEQUENCE [LARGE SCALE GENOMIC DNA]</scope>
</reference>
<dbReference type="PANTHER" id="PTHR48063:SF112">
    <property type="entry name" value="RECEPTOR LIKE PROTEIN 30-LIKE"/>
    <property type="match status" value="1"/>
</dbReference>
<dbReference type="Gene3D" id="3.80.10.10">
    <property type="entry name" value="Ribonuclease Inhibitor"/>
    <property type="match status" value="3"/>
</dbReference>
<proteinExistence type="inferred from homology"/>
<evidence type="ECO:0000256" key="4">
    <source>
        <dbReference type="ARBA" id="ARBA00022614"/>
    </source>
</evidence>
<evidence type="ECO:0000256" key="8">
    <source>
        <dbReference type="ARBA" id="ARBA00022989"/>
    </source>
</evidence>
<dbReference type="InterPro" id="IPR032675">
    <property type="entry name" value="LRR_dom_sf"/>
</dbReference>
<evidence type="ECO:0000256" key="7">
    <source>
        <dbReference type="ARBA" id="ARBA00022737"/>
    </source>
</evidence>
<dbReference type="GO" id="GO:0005886">
    <property type="term" value="C:plasma membrane"/>
    <property type="evidence" value="ECO:0007669"/>
    <property type="project" value="UniProtKB-SubCell"/>
</dbReference>